<organism evidence="1 2">
    <name type="scientific">Diphasiastrum complanatum</name>
    <name type="common">Issler's clubmoss</name>
    <name type="synonym">Lycopodium complanatum</name>
    <dbReference type="NCBI Taxonomy" id="34168"/>
    <lineage>
        <taxon>Eukaryota</taxon>
        <taxon>Viridiplantae</taxon>
        <taxon>Streptophyta</taxon>
        <taxon>Embryophyta</taxon>
        <taxon>Tracheophyta</taxon>
        <taxon>Lycopodiopsida</taxon>
        <taxon>Lycopodiales</taxon>
        <taxon>Lycopodiaceae</taxon>
        <taxon>Lycopodioideae</taxon>
        <taxon>Diphasiastrum</taxon>
    </lineage>
</organism>
<protein>
    <submittedName>
        <fullName evidence="1">Uncharacterized protein</fullName>
    </submittedName>
</protein>
<name>A0ACC2CMD3_DIPCM</name>
<sequence>MGQRGAHVPRFGNWDSNDQMPFTKVFEKARSNKGGKPINPNDPLENTEAFGLNPEDPLGRSAPAGSQLPHSRQGQEASKDIKETGQEVSARKQTPESHAQRFLSDANHQNLPSAAYGSQSRAPSELPPRRAAQGLEIPRGPSGSSSGARTADRSQGRSHNKPSAESPIAGSPTREIRSSQDGGTLTPQRSRHRSSSSLVKTEPEKAASLPKFGDWNPNDLSAGQGFTMIFNNARNEKKIGGPVQIPPLQAAQSAPQANPGKININSQQTSSKWYCCFGSSEIL</sequence>
<dbReference type="EMBL" id="CM055100">
    <property type="protein sequence ID" value="KAJ7543095.1"/>
    <property type="molecule type" value="Genomic_DNA"/>
</dbReference>
<evidence type="ECO:0000313" key="1">
    <source>
        <dbReference type="EMBL" id="KAJ7543095.1"/>
    </source>
</evidence>
<evidence type="ECO:0000313" key="2">
    <source>
        <dbReference type="Proteomes" id="UP001162992"/>
    </source>
</evidence>
<dbReference type="Proteomes" id="UP001162992">
    <property type="component" value="Chromosome 9"/>
</dbReference>
<accession>A0ACC2CMD3</accession>
<comment type="caution">
    <text evidence="1">The sequence shown here is derived from an EMBL/GenBank/DDBJ whole genome shotgun (WGS) entry which is preliminary data.</text>
</comment>
<gene>
    <name evidence="1" type="ORF">O6H91_09G024800</name>
</gene>
<keyword evidence="2" id="KW-1185">Reference proteome</keyword>
<reference evidence="2" key="1">
    <citation type="journal article" date="2024" name="Proc. Natl. Acad. Sci. U.S.A.">
        <title>Extraordinary preservation of gene collinearity over three hundred million years revealed in homosporous lycophytes.</title>
        <authorList>
            <person name="Li C."/>
            <person name="Wickell D."/>
            <person name="Kuo L.Y."/>
            <person name="Chen X."/>
            <person name="Nie B."/>
            <person name="Liao X."/>
            <person name="Peng D."/>
            <person name="Ji J."/>
            <person name="Jenkins J."/>
            <person name="Williams M."/>
            <person name="Shu S."/>
            <person name="Plott C."/>
            <person name="Barry K."/>
            <person name="Rajasekar S."/>
            <person name="Grimwood J."/>
            <person name="Han X."/>
            <person name="Sun S."/>
            <person name="Hou Z."/>
            <person name="He W."/>
            <person name="Dai G."/>
            <person name="Sun C."/>
            <person name="Schmutz J."/>
            <person name="Leebens-Mack J.H."/>
            <person name="Li F.W."/>
            <person name="Wang L."/>
        </authorList>
    </citation>
    <scope>NUCLEOTIDE SEQUENCE [LARGE SCALE GENOMIC DNA]</scope>
    <source>
        <strain evidence="2">cv. PW_Plant_1</strain>
    </source>
</reference>
<proteinExistence type="predicted"/>